<evidence type="ECO:0000256" key="10">
    <source>
        <dbReference type="RuleBase" id="RU003835"/>
    </source>
</evidence>
<proteinExistence type="inferred from homology"/>
<evidence type="ECO:0000256" key="4">
    <source>
        <dbReference type="ARBA" id="ARBA00022723"/>
    </source>
</evidence>
<dbReference type="GO" id="GO:0000287">
    <property type="term" value="F:magnesium ion binding"/>
    <property type="evidence" value="ECO:0007669"/>
    <property type="project" value="UniProtKB-UniRule"/>
</dbReference>
<dbReference type="AlphaFoldDB" id="A0A1G7A747"/>
<comment type="pathway">
    <text evidence="9">Metabolic intermediate biosynthesis; acetyl-CoA biosynthesis; acetyl-CoA from acetate: step 1/2.</text>
</comment>
<name>A0A1G7A747_NIADE</name>
<dbReference type="InterPro" id="IPR000890">
    <property type="entry name" value="Aliphatic_acid_kin_short-chain"/>
</dbReference>
<organism evidence="11 12">
    <name type="scientific">Niabella drilacis (strain DSM 25811 / CCM 8410 / CCUG 62505 / LMG 26954 / E90)</name>
    <dbReference type="NCBI Taxonomy" id="1285928"/>
    <lineage>
        <taxon>Bacteria</taxon>
        <taxon>Pseudomonadati</taxon>
        <taxon>Bacteroidota</taxon>
        <taxon>Chitinophagia</taxon>
        <taxon>Chitinophagales</taxon>
        <taxon>Chitinophagaceae</taxon>
        <taxon>Niabella</taxon>
    </lineage>
</organism>
<evidence type="ECO:0000256" key="6">
    <source>
        <dbReference type="ARBA" id="ARBA00022777"/>
    </source>
</evidence>
<dbReference type="PANTHER" id="PTHR21060:SF21">
    <property type="entry name" value="ACETATE KINASE"/>
    <property type="match status" value="1"/>
</dbReference>
<evidence type="ECO:0000256" key="8">
    <source>
        <dbReference type="ARBA" id="ARBA00022842"/>
    </source>
</evidence>
<evidence type="ECO:0000256" key="2">
    <source>
        <dbReference type="ARBA" id="ARBA00022490"/>
    </source>
</evidence>
<evidence type="ECO:0000256" key="3">
    <source>
        <dbReference type="ARBA" id="ARBA00022679"/>
    </source>
</evidence>
<keyword evidence="8 9" id="KW-0460">Magnesium</keyword>
<dbReference type="STRING" id="1285928.SAMN04487894_12127"/>
<feature type="binding site" evidence="9">
    <location>
        <begin position="330"/>
        <end position="334"/>
    </location>
    <ligand>
        <name>ATP</name>
        <dbReference type="ChEBI" id="CHEBI:30616"/>
    </ligand>
</feature>
<dbReference type="HAMAP" id="MF_00020">
    <property type="entry name" value="Acetate_kinase"/>
    <property type="match status" value="1"/>
</dbReference>
<dbReference type="OrthoDB" id="9802453at2"/>
<protein>
    <recommendedName>
        <fullName evidence="9">Acetate kinase</fullName>
        <ecNumber evidence="9">2.7.2.1</ecNumber>
    </recommendedName>
    <alternativeName>
        <fullName evidence="9">Acetokinase</fullName>
    </alternativeName>
</protein>
<feature type="binding site" evidence="9">
    <location>
        <begin position="208"/>
        <end position="212"/>
    </location>
    <ligand>
        <name>ATP</name>
        <dbReference type="ChEBI" id="CHEBI:30616"/>
    </ligand>
</feature>
<dbReference type="PROSITE" id="PS01075">
    <property type="entry name" value="ACETATE_KINASE_1"/>
    <property type="match status" value="1"/>
</dbReference>
<dbReference type="Proteomes" id="UP000198757">
    <property type="component" value="Unassembled WGS sequence"/>
</dbReference>
<keyword evidence="4 9" id="KW-0479">Metal-binding</keyword>
<keyword evidence="6 9" id="KW-0418">Kinase</keyword>
<evidence type="ECO:0000256" key="7">
    <source>
        <dbReference type="ARBA" id="ARBA00022840"/>
    </source>
</evidence>
<reference evidence="12" key="1">
    <citation type="submission" date="2016-10" db="EMBL/GenBank/DDBJ databases">
        <authorList>
            <person name="Varghese N."/>
            <person name="Submissions S."/>
        </authorList>
    </citation>
    <scope>NUCLEOTIDE SEQUENCE [LARGE SCALE GENOMIC DNA]</scope>
    <source>
        <strain evidence="12">DSM 25811 / CCM 8410 / LMG 26954 / E90</strain>
    </source>
</reference>
<feature type="binding site" evidence="9">
    <location>
        <position position="93"/>
    </location>
    <ligand>
        <name>substrate</name>
    </ligand>
</feature>
<evidence type="ECO:0000256" key="1">
    <source>
        <dbReference type="ARBA" id="ARBA00008748"/>
    </source>
</evidence>
<comment type="subunit">
    <text evidence="9">Homodimer.</text>
</comment>
<comment type="function">
    <text evidence="9">Catalyzes the formation of acetyl phosphate from acetate and ATP. Can also catalyze the reverse reaction.</text>
</comment>
<keyword evidence="2 9" id="KW-0963">Cytoplasm</keyword>
<dbReference type="InterPro" id="IPR004372">
    <property type="entry name" value="Ac/propionate_kinase"/>
</dbReference>
<dbReference type="GO" id="GO:0006083">
    <property type="term" value="P:acetate metabolic process"/>
    <property type="evidence" value="ECO:0007669"/>
    <property type="project" value="TreeGrafter"/>
</dbReference>
<dbReference type="EMBL" id="FMZO01000021">
    <property type="protein sequence ID" value="SDE10317.1"/>
    <property type="molecule type" value="Genomic_DNA"/>
</dbReference>
<dbReference type="PIRSF" id="PIRSF000722">
    <property type="entry name" value="Acetate_prop_kin"/>
    <property type="match status" value="1"/>
</dbReference>
<feature type="binding site" evidence="9">
    <location>
        <position position="20"/>
    </location>
    <ligand>
        <name>ATP</name>
        <dbReference type="ChEBI" id="CHEBI:30616"/>
    </ligand>
</feature>
<dbReference type="GO" id="GO:0005524">
    <property type="term" value="F:ATP binding"/>
    <property type="evidence" value="ECO:0007669"/>
    <property type="project" value="UniProtKB-KW"/>
</dbReference>
<dbReference type="InterPro" id="IPR043129">
    <property type="entry name" value="ATPase_NBD"/>
</dbReference>
<dbReference type="PANTHER" id="PTHR21060">
    <property type="entry name" value="ACETATE KINASE"/>
    <property type="match status" value="1"/>
</dbReference>
<sequence>MNMIGHPYLLTVNPGSSSLKINVFKTGGMDLIPVIEGSILNIGSRECTFRVTTGEHQVLKNSKVPCTGLAAAARLVAQWLLYEEMPIAAVGYRIVQGGPAHRRPQVIDTAFLQYLGSIQPLAPTHIPDEIDVIRTFMDIFPGTGHIACFDTFFHIALPLHAKQYPLPEWLRKEGIHKYGFHGLSYEFVMQHLQKSVPEEADGKIIIAHLGNGSSLAAVHNGRAIDTTMGMTPIGGLMMGTRCGDLDPGVLLYLLTQRKMTPAALDQVLTHESGLKGVSGISADMKTLLALEAENGQVAEALDLFCYHARKMIGAMAAALNGADTLVFTGGVGEHAPAIRSRICDGLQYLGIRTGPGNENNSALISTKESLVSVRVVKTNEAYIIAQHMLQFA</sequence>
<dbReference type="PROSITE" id="PS01076">
    <property type="entry name" value="ACETATE_KINASE_2"/>
    <property type="match status" value="1"/>
</dbReference>
<dbReference type="Pfam" id="PF00871">
    <property type="entry name" value="Acetate_kinase"/>
    <property type="match status" value="1"/>
</dbReference>
<keyword evidence="12" id="KW-1185">Reference proteome</keyword>
<accession>A0A1G7A747</accession>
<keyword evidence="5 9" id="KW-0547">Nucleotide-binding</keyword>
<evidence type="ECO:0000256" key="5">
    <source>
        <dbReference type="ARBA" id="ARBA00022741"/>
    </source>
</evidence>
<feature type="binding site" evidence="9">
    <location>
        <position position="13"/>
    </location>
    <ligand>
        <name>Mg(2+)</name>
        <dbReference type="ChEBI" id="CHEBI:18420"/>
    </ligand>
</feature>
<dbReference type="RefSeq" id="WP_090392972.1">
    <property type="nucleotide sequence ID" value="NZ_FMZO01000021.1"/>
</dbReference>
<evidence type="ECO:0000313" key="11">
    <source>
        <dbReference type="EMBL" id="SDE10317.1"/>
    </source>
</evidence>
<dbReference type="SUPFAM" id="SSF53067">
    <property type="entry name" value="Actin-like ATPase domain"/>
    <property type="match status" value="2"/>
</dbReference>
<comment type="catalytic activity">
    <reaction evidence="9">
        <text>acetate + ATP = acetyl phosphate + ADP</text>
        <dbReference type="Rhea" id="RHEA:11352"/>
        <dbReference type="ChEBI" id="CHEBI:22191"/>
        <dbReference type="ChEBI" id="CHEBI:30089"/>
        <dbReference type="ChEBI" id="CHEBI:30616"/>
        <dbReference type="ChEBI" id="CHEBI:456216"/>
        <dbReference type="EC" id="2.7.2.1"/>
    </reaction>
</comment>
<dbReference type="UniPathway" id="UPA00340">
    <property type="reaction ID" value="UER00458"/>
</dbReference>
<comment type="caution">
    <text evidence="9">Lacks conserved residue(s) required for the propagation of feature annotation.</text>
</comment>
<keyword evidence="3 9" id="KW-0808">Transferase</keyword>
<feature type="active site" description="Proton donor/acceptor" evidence="9">
    <location>
        <position position="150"/>
    </location>
</feature>
<comment type="similarity">
    <text evidence="1 9 10">Belongs to the acetokinase family.</text>
</comment>
<dbReference type="InterPro" id="IPR023865">
    <property type="entry name" value="Aliphatic_acid_kinase_CS"/>
</dbReference>
<evidence type="ECO:0000256" key="9">
    <source>
        <dbReference type="HAMAP-Rule" id="MF_00020"/>
    </source>
</evidence>
<comment type="cofactor">
    <cofactor evidence="9">
        <name>Mg(2+)</name>
        <dbReference type="ChEBI" id="CHEBI:18420"/>
    </cofactor>
    <cofactor evidence="9">
        <name>Mn(2+)</name>
        <dbReference type="ChEBI" id="CHEBI:29035"/>
    </cofactor>
    <text evidence="9">Mg(2+). Can also accept Mn(2+).</text>
</comment>
<dbReference type="NCBIfam" id="TIGR00016">
    <property type="entry name" value="ackA"/>
    <property type="match status" value="1"/>
</dbReference>
<dbReference type="Gene3D" id="3.30.420.40">
    <property type="match status" value="2"/>
</dbReference>
<dbReference type="GO" id="GO:0006085">
    <property type="term" value="P:acetyl-CoA biosynthetic process"/>
    <property type="evidence" value="ECO:0007669"/>
    <property type="project" value="UniProtKB-UniRule"/>
</dbReference>
<dbReference type="GO" id="GO:0005829">
    <property type="term" value="C:cytosol"/>
    <property type="evidence" value="ECO:0007669"/>
    <property type="project" value="TreeGrafter"/>
</dbReference>
<feature type="binding site" evidence="9">
    <location>
        <position position="380"/>
    </location>
    <ligand>
        <name>Mg(2+)</name>
        <dbReference type="ChEBI" id="CHEBI:18420"/>
    </ligand>
</feature>
<comment type="subcellular location">
    <subcellularLocation>
        <location evidence="9">Cytoplasm</location>
    </subcellularLocation>
</comment>
<dbReference type="GO" id="GO:0008776">
    <property type="term" value="F:acetate kinase activity"/>
    <property type="evidence" value="ECO:0007669"/>
    <property type="project" value="UniProtKB-UniRule"/>
</dbReference>
<keyword evidence="7 9" id="KW-0067">ATP-binding</keyword>
<feature type="site" description="Transition state stabilizer" evidence="9">
    <location>
        <position position="181"/>
    </location>
</feature>
<evidence type="ECO:0000313" key="12">
    <source>
        <dbReference type="Proteomes" id="UP000198757"/>
    </source>
</evidence>
<dbReference type="EC" id="2.7.2.1" evidence="9"/>
<feature type="site" description="Transition state stabilizer" evidence="9">
    <location>
        <position position="241"/>
    </location>
</feature>
<dbReference type="PRINTS" id="PR00471">
    <property type="entry name" value="ACETATEKNASE"/>
</dbReference>
<gene>
    <name evidence="9" type="primary">ackA</name>
    <name evidence="11" type="ORF">SAMN04487894_12127</name>
</gene>